<keyword evidence="2" id="KW-0812">Transmembrane</keyword>
<dbReference type="InterPro" id="IPR036168">
    <property type="entry name" value="AP2_Mu_C_sf"/>
</dbReference>
<dbReference type="InterPro" id="IPR050431">
    <property type="entry name" value="Adaptor_comp_med_subunit"/>
</dbReference>
<sequence>MARVSSNPVGLHKFRPSCIYPAIKSLCFINPSVHSCNRKLRFQRLYCQTKPNPTDSKSEKNSVVESGSDKEEKIPEVTSSPSGGGLPTLPNKSLNRRVAIASILGAVGLFVSGGVLRCDVTGKILMKFFLSGMPDLKLGLNDKISLKKEFEIKSHPTKRYRITEGVNLPFRVLTIIKELGRTRMEVNVKVKSVFGAKMFVLGVVIKIPVPEQTTKMSIQVTSRREKYNASMNCLMWKIRKFLGQTESILSAESRVDFNNCRKEVVD</sequence>
<evidence type="ECO:0000259" key="3">
    <source>
        <dbReference type="PROSITE" id="PS51072"/>
    </source>
</evidence>
<dbReference type="SUPFAM" id="SSF49447">
    <property type="entry name" value="Second domain of Mu2 adaptin subunit (ap50) of ap2 adaptor"/>
    <property type="match status" value="1"/>
</dbReference>
<organism evidence="4 5">
    <name type="scientific">Lactuca saligna</name>
    <name type="common">Willowleaf lettuce</name>
    <dbReference type="NCBI Taxonomy" id="75948"/>
    <lineage>
        <taxon>Eukaryota</taxon>
        <taxon>Viridiplantae</taxon>
        <taxon>Streptophyta</taxon>
        <taxon>Embryophyta</taxon>
        <taxon>Tracheophyta</taxon>
        <taxon>Spermatophyta</taxon>
        <taxon>Magnoliopsida</taxon>
        <taxon>eudicotyledons</taxon>
        <taxon>Gunneridae</taxon>
        <taxon>Pentapetalae</taxon>
        <taxon>asterids</taxon>
        <taxon>campanulids</taxon>
        <taxon>Asterales</taxon>
        <taxon>Asteraceae</taxon>
        <taxon>Cichorioideae</taxon>
        <taxon>Cichorieae</taxon>
        <taxon>Lactucinae</taxon>
        <taxon>Lactuca</taxon>
    </lineage>
</organism>
<proteinExistence type="predicted"/>
<feature type="compositionally biased region" description="Basic and acidic residues" evidence="1">
    <location>
        <begin position="56"/>
        <end position="75"/>
    </location>
</feature>
<reference evidence="4" key="1">
    <citation type="submission" date="2023-04" db="EMBL/GenBank/DDBJ databases">
        <authorList>
            <person name="Vijverberg K."/>
            <person name="Xiong W."/>
            <person name="Schranz E."/>
        </authorList>
    </citation>
    <scope>NUCLEOTIDE SEQUENCE</scope>
</reference>
<protein>
    <recommendedName>
        <fullName evidence="3">MHD domain-containing protein</fullName>
    </recommendedName>
</protein>
<evidence type="ECO:0000313" key="5">
    <source>
        <dbReference type="Proteomes" id="UP001177003"/>
    </source>
</evidence>
<keyword evidence="2" id="KW-1133">Transmembrane helix</keyword>
<feature type="domain" description="MHD" evidence="3">
    <location>
        <begin position="93"/>
        <end position="266"/>
    </location>
</feature>
<feature type="region of interest" description="Disordered" evidence="1">
    <location>
        <begin position="51"/>
        <end position="88"/>
    </location>
</feature>
<evidence type="ECO:0000256" key="1">
    <source>
        <dbReference type="SAM" id="MobiDB-lite"/>
    </source>
</evidence>
<dbReference type="EMBL" id="OX465081">
    <property type="protein sequence ID" value="CAI9285974.1"/>
    <property type="molecule type" value="Genomic_DNA"/>
</dbReference>
<dbReference type="InterPro" id="IPR028565">
    <property type="entry name" value="MHD"/>
</dbReference>
<evidence type="ECO:0000313" key="4">
    <source>
        <dbReference type="EMBL" id="CAI9285974.1"/>
    </source>
</evidence>
<dbReference type="Gene3D" id="2.60.40.1170">
    <property type="entry name" value="Mu homology domain, subdomain B"/>
    <property type="match status" value="2"/>
</dbReference>
<dbReference type="Proteomes" id="UP001177003">
    <property type="component" value="Chromosome 5"/>
</dbReference>
<dbReference type="PANTHER" id="PTHR10529">
    <property type="entry name" value="AP COMPLEX SUBUNIT MU"/>
    <property type="match status" value="1"/>
</dbReference>
<dbReference type="Pfam" id="PF00928">
    <property type="entry name" value="Adap_comp_sub"/>
    <property type="match status" value="1"/>
</dbReference>
<feature type="transmembrane region" description="Helical" evidence="2">
    <location>
        <begin position="98"/>
        <end position="116"/>
    </location>
</feature>
<name>A0AA35Z4X2_LACSI</name>
<evidence type="ECO:0000256" key="2">
    <source>
        <dbReference type="SAM" id="Phobius"/>
    </source>
</evidence>
<dbReference type="PROSITE" id="PS51072">
    <property type="entry name" value="MHD"/>
    <property type="match status" value="1"/>
</dbReference>
<gene>
    <name evidence="4" type="ORF">LSALG_LOCUS25416</name>
</gene>
<dbReference type="AlphaFoldDB" id="A0AA35Z4X2"/>
<keyword evidence="2" id="KW-0472">Membrane</keyword>
<keyword evidence="5" id="KW-1185">Reference proteome</keyword>
<accession>A0AA35Z4X2</accession>